<dbReference type="InterPro" id="IPR023214">
    <property type="entry name" value="HAD_sf"/>
</dbReference>
<dbReference type="AlphaFoldDB" id="M9RIM9"/>
<dbReference type="SUPFAM" id="SSF56784">
    <property type="entry name" value="HAD-like"/>
    <property type="match status" value="1"/>
</dbReference>
<dbReference type="Gene3D" id="3.40.50.1000">
    <property type="entry name" value="HAD superfamily/HAD-like"/>
    <property type="match status" value="2"/>
</dbReference>
<dbReference type="InterPro" id="IPR036412">
    <property type="entry name" value="HAD-like_sf"/>
</dbReference>
<dbReference type="Proteomes" id="UP000005307">
    <property type="component" value="Plasmid pOA307_63"/>
</dbReference>
<dbReference type="EMBL" id="CP003741">
    <property type="protein sequence ID" value="AGI70241.1"/>
    <property type="molecule type" value="Genomic_DNA"/>
</dbReference>
<accession>M9RIM9</accession>
<sequence length="174" mass="18623">MGFDVPAARILLAGEIAMHHLIKVEQVHRLRLYAAAPIVEQAVVFGMDLEAHNPEAILLCRDLNVSVETFGLILSEVAHGVPLWVANEDLSHPGHDNQPVAETGALLAALCAIRPSLTWQSLGKPNPTMLAMALERTGMNPTDAVFVGDNALTDGRAAAAIGMAFIHIQRSPAR</sequence>
<dbReference type="HOGENOM" id="CLU_1538524_0_0_5"/>
<keyword evidence="2" id="KW-1185">Reference proteome</keyword>
<name>M9RIM9_9RHOB</name>
<dbReference type="KEGG" id="oat:OAN307_63p00220"/>
<organism evidence="1 2">
    <name type="scientific">Octadecabacter antarcticus 307</name>
    <dbReference type="NCBI Taxonomy" id="391626"/>
    <lineage>
        <taxon>Bacteria</taxon>
        <taxon>Pseudomonadati</taxon>
        <taxon>Pseudomonadota</taxon>
        <taxon>Alphaproteobacteria</taxon>
        <taxon>Rhodobacterales</taxon>
        <taxon>Roseobacteraceae</taxon>
        <taxon>Octadecabacter</taxon>
    </lineage>
</organism>
<dbReference type="eggNOG" id="COG0647">
    <property type="taxonomic scope" value="Bacteria"/>
</dbReference>
<geneLocation type="plasmid" evidence="1 2">
    <name>pOA307_63</name>
</geneLocation>
<dbReference type="Pfam" id="PF13242">
    <property type="entry name" value="Hydrolase_like"/>
    <property type="match status" value="1"/>
</dbReference>
<evidence type="ECO:0000313" key="2">
    <source>
        <dbReference type="Proteomes" id="UP000005307"/>
    </source>
</evidence>
<reference evidence="1 2" key="1">
    <citation type="journal article" date="2013" name="PLoS ONE">
        <title>Poles Apart: Arctic and Antarctic Octadecabacter strains Share High Genome Plasticity and a New Type of Xanthorhodopsin.</title>
        <authorList>
            <person name="Vollmers J."/>
            <person name="Voget S."/>
            <person name="Dietrich S."/>
            <person name="Gollnow K."/>
            <person name="Smits M."/>
            <person name="Meyer K."/>
            <person name="Brinkhoff T."/>
            <person name="Simon M."/>
            <person name="Daniel R."/>
        </authorList>
    </citation>
    <scope>NUCLEOTIDE SEQUENCE [LARGE SCALE GENOMIC DNA]</scope>
    <source>
        <strain evidence="1 2">307</strain>
        <plasmid evidence="1">pOA307_63</plasmid>
    </source>
</reference>
<proteinExistence type="predicted"/>
<keyword evidence="1" id="KW-0614">Plasmid</keyword>
<gene>
    <name evidence="1" type="ORF">OAN307_63p00220</name>
</gene>
<protein>
    <submittedName>
        <fullName evidence="1">NagD-like protein</fullName>
    </submittedName>
</protein>
<evidence type="ECO:0000313" key="1">
    <source>
        <dbReference type="EMBL" id="AGI70241.1"/>
    </source>
</evidence>